<dbReference type="Pfam" id="PF16944">
    <property type="entry name" value="KCH"/>
    <property type="match status" value="1"/>
</dbReference>
<dbReference type="GO" id="GO:0015079">
    <property type="term" value="F:potassium ion transmembrane transporter activity"/>
    <property type="evidence" value="ECO:0007669"/>
    <property type="project" value="InterPro"/>
</dbReference>
<protein>
    <submittedName>
        <fullName evidence="3">14592_t:CDS:1</fullName>
    </submittedName>
</protein>
<dbReference type="AlphaFoldDB" id="A0A9N8YQF2"/>
<reference evidence="3" key="1">
    <citation type="submission" date="2021-06" db="EMBL/GenBank/DDBJ databases">
        <authorList>
            <person name="Kallberg Y."/>
            <person name="Tangrot J."/>
            <person name="Rosling A."/>
        </authorList>
    </citation>
    <scope>NUCLEOTIDE SEQUENCE</scope>
    <source>
        <strain evidence="3">FL130A</strain>
    </source>
</reference>
<dbReference type="InterPro" id="IPR031606">
    <property type="entry name" value="Kch1/2"/>
</dbReference>
<feature type="region of interest" description="Disordered" evidence="1">
    <location>
        <begin position="444"/>
        <end position="481"/>
    </location>
</feature>
<evidence type="ECO:0000256" key="1">
    <source>
        <dbReference type="SAM" id="MobiDB-lite"/>
    </source>
</evidence>
<organism evidence="3 4">
    <name type="scientific">Ambispora leptoticha</name>
    <dbReference type="NCBI Taxonomy" id="144679"/>
    <lineage>
        <taxon>Eukaryota</taxon>
        <taxon>Fungi</taxon>
        <taxon>Fungi incertae sedis</taxon>
        <taxon>Mucoromycota</taxon>
        <taxon>Glomeromycotina</taxon>
        <taxon>Glomeromycetes</taxon>
        <taxon>Archaeosporales</taxon>
        <taxon>Ambisporaceae</taxon>
        <taxon>Ambispora</taxon>
    </lineage>
</organism>
<feature type="compositionally biased region" description="Low complexity" evidence="1">
    <location>
        <begin position="444"/>
        <end position="461"/>
    </location>
</feature>
<dbReference type="PANTHER" id="PTHR36424">
    <property type="entry name" value="PHEROMONE-REGULATED MEMBRANE PROTEIN 6"/>
    <property type="match status" value="1"/>
</dbReference>
<feature type="compositionally biased region" description="Polar residues" evidence="1">
    <location>
        <begin position="465"/>
        <end position="481"/>
    </location>
</feature>
<keyword evidence="2" id="KW-1133">Transmembrane helix</keyword>
<evidence type="ECO:0000313" key="3">
    <source>
        <dbReference type="EMBL" id="CAG8445730.1"/>
    </source>
</evidence>
<proteinExistence type="predicted"/>
<keyword evidence="2" id="KW-0472">Membrane</keyword>
<dbReference type="EMBL" id="CAJVPS010000052">
    <property type="protein sequence ID" value="CAG8445730.1"/>
    <property type="molecule type" value="Genomic_DNA"/>
</dbReference>
<sequence>MCCQTAKWKLERDREQVQDHKFDFVDVNDFYQRNCIRKIKYMFVFGVVLKSVLVYIADLWTAGILLIFNEWNSAVKPKIPFDVSKWIFLGCIFMSFILLAWDMKKAKAIIASGDISYAFTSLIAYRYYTLRSYAHFCFFSQINNSRKRWDRIAFFVFFTFKGWKRLMFAEAPRQAINAITLFSILQTQHFSLNYKKYGDNMVQRLAMFLMAFTLIVFVISASLLLIAFILYLPLLCHIRGNLKEYCCHKIDKRIGELLAKKSKKRILKQIAAKGDPNYLKNKKGVATPQLREPTLPTFAYFEDTKTTPAVTPTLPTLPTLPPYQQQQQQHMPPPMMFEDRLVTNSPDPMYGGGGGPPGHIPQNGVGYDNVAGQRNQYPQPPTAPFMMRPKRSYNNLAAAQTAAMNNSQNNFNNNNYDDGEDPYGVVADYTTEYSEYRSDTTVISSSTAVASSTVAASSTAAPSRYPQQEQSQIPSRYQQEL</sequence>
<evidence type="ECO:0000256" key="2">
    <source>
        <dbReference type="SAM" id="Phobius"/>
    </source>
</evidence>
<gene>
    <name evidence="3" type="ORF">ALEPTO_LOCUS665</name>
</gene>
<keyword evidence="4" id="KW-1185">Reference proteome</keyword>
<feature type="transmembrane region" description="Helical" evidence="2">
    <location>
        <begin position="83"/>
        <end position="101"/>
    </location>
</feature>
<dbReference type="OrthoDB" id="2128042at2759"/>
<keyword evidence="2" id="KW-0812">Transmembrane</keyword>
<dbReference type="GO" id="GO:0005886">
    <property type="term" value="C:plasma membrane"/>
    <property type="evidence" value="ECO:0007669"/>
    <property type="project" value="InterPro"/>
</dbReference>
<accession>A0A9N8YQF2</accession>
<name>A0A9N8YQF2_9GLOM</name>
<evidence type="ECO:0000313" key="4">
    <source>
        <dbReference type="Proteomes" id="UP000789508"/>
    </source>
</evidence>
<feature type="transmembrane region" description="Helical" evidence="2">
    <location>
        <begin position="41"/>
        <end position="68"/>
    </location>
</feature>
<feature type="transmembrane region" description="Helical" evidence="2">
    <location>
        <begin position="205"/>
        <end position="232"/>
    </location>
</feature>
<dbReference type="PANTHER" id="PTHR36424:SF1">
    <property type="entry name" value="LOW AFFINITY K(+) TRANSPORTER 1-RELATED"/>
    <property type="match status" value="1"/>
</dbReference>
<dbReference type="Proteomes" id="UP000789508">
    <property type="component" value="Unassembled WGS sequence"/>
</dbReference>
<comment type="caution">
    <text evidence="3">The sequence shown here is derived from an EMBL/GenBank/DDBJ whole genome shotgun (WGS) entry which is preliminary data.</text>
</comment>